<feature type="signal peptide" evidence="7">
    <location>
        <begin position="1"/>
        <end position="31"/>
    </location>
</feature>
<accession>A0ABX0SFP8</accession>
<dbReference type="EMBL" id="JAAMOZ010000001">
    <property type="protein sequence ID" value="NIH56138.1"/>
    <property type="molecule type" value="Genomic_DNA"/>
</dbReference>
<feature type="chain" id="PRO_5047072005" description="peptidylprolyl isomerase" evidence="7">
    <location>
        <begin position="32"/>
        <end position="350"/>
    </location>
</feature>
<keyword evidence="3 5" id="KW-0697">Rotamase</keyword>
<evidence type="ECO:0000313" key="10">
    <source>
        <dbReference type="Proteomes" id="UP000749311"/>
    </source>
</evidence>
<dbReference type="EC" id="5.2.1.8" evidence="2 5"/>
<name>A0ABX0SFP8_9ACTN</name>
<dbReference type="PROSITE" id="PS50059">
    <property type="entry name" value="FKBP_PPIASE"/>
    <property type="match status" value="1"/>
</dbReference>
<organism evidence="9 10">
    <name type="scientific">Brooklawnia cerclae</name>
    <dbReference type="NCBI Taxonomy" id="349934"/>
    <lineage>
        <taxon>Bacteria</taxon>
        <taxon>Bacillati</taxon>
        <taxon>Actinomycetota</taxon>
        <taxon>Actinomycetes</taxon>
        <taxon>Propionibacteriales</taxon>
        <taxon>Propionibacteriaceae</taxon>
        <taxon>Brooklawnia</taxon>
    </lineage>
</organism>
<sequence>MHNFVPSSRKRRTIRLMGVASVTVLALLLGACGGDSGDDASTSPSTPASSDSATATPSETPSATPTVEPTTLGDLSTIEVSQDMSVEPTITAPYPFVVDQTMTKVIVEGSGRTVPDTSATVQVQYVGINARTGATFDSSWSSGSPVAFQLTQLISGFGSGVVNHTVGSRLAIAITSDDGYGDSGYSTIGIEAGDTLLFIVDILDTELSGPSGETVTPPDGLPLVSEENGVPKITIPEGLAEPTAVQVQPLIQGSGRELGSSDALTSHAVCTTWDGNEYYNDYGEAAVSDASSGSVHQALFNALVGQKTGSRVLVTMPGSVAYPNGNRTPSLAANTSVACVVDILFTSTYS</sequence>
<dbReference type="Proteomes" id="UP000749311">
    <property type="component" value="Unassembled WGS sequence"/>
</dbReference>
<protein>
    <recommendedName>
        <fullName evidence="2 5">peptidylprolyl isomerase</fullName>
        <ecNumber evidence="2 5">5.2.1.8</ecNumber>
    </recommendedName>
</protein>
<keyword evidence="7" id="KW-0732">Signal</keyword>
<evidence type="ECO:0000259" key="8">
    <source>
        <dbReference type="PROSITE" id="PS50059"/>
    </source>
</evidence>
<dbReference type="InterPro" id="IPR046357">
    <property type="entry name" value="PPIase_dom_sf"/>
</dbReference>
<feature type="compositionally biased region" description="Low complexity" evidence="6">
    <location>
        <begin position="39"/>
        <end position="71"/>
    </location>
</feature>
<gene>
    <name evidence="9" type="ORF">FB473_000783</name>
</gene>
<dbReference type="SUPFAM" id="SSF54534">
    <property type="entry name" value="FKBP-like"/>
    <property type="match status" value="2"/>
</dbReference>
<dbReference type="InterPro" id="IPR001179">
    <property type="entry name" value="PPIase_FKBP_dom"/>
</dbReference>
<dbReference type="PANTHER" id="PTHR10516:SF443">
    <property type="entry name" value="FK506-BINDING PROTEIN 59-RELATED"/>
    <property type="match status" value="1"/>
</dbReference>
<evidence type="ECO:0000256" key="3">
    <source>
        <dbReference type="ARBA" id="ARBA00023110"/>
    </source>
</evidence>
<dbReference type="GO" id="GO:0003755">
    <property type="term" value="F:peptidyl-prolyl cis-trans isomerase activity"/>
    <property type="evidence" value="ECO:0007669"/>
    <property type="project" value="UniProtKB-EC"/>
</dbReference>
<feature type="region of interest" description="Disordered" evidence="6">
    <location>
        <begin position="35"/>
        <end position="71"/>
    </location>
</feature>
<feature type="domain" description="PPIase FKBP-type" evidence="8">
    <location>
        <begin position="118"/>
        <end position="206"/>
    </location>
</feature>
<dbReference type="PANTHER" id="PTHR10516">
    <property type="entry name" value="PEPTIDYL-PROLYL CIS-TRANS ISOMERASE"/>
    <property type="match status" value="1"/>
</dbReference>
<evidence type="ECO:0000256" key="1">
    <source>
        <dbReference type="ARBA" id="ARBA00000971"/>
    </source>
</evidence>
<keyword evidence="10" id="KW-1185">Reference proteome</keyword>
<dbReference type="RefSeq" id="WP_167165013.1">
    <property type="nucleotide sequence ID" value="NZ_BAAAOO010000002.1"/>
</dbReference>
<evidence type="ECO:0000256" key="7">
    <source>
        <dbReference type="SAM" id="SignalP"/>
    </source>
</evidence>
<dbReference type="InterPro" id="IPR050689">
    <property type="entry name" value="FKBP-type_PPIase"/>
</dbReference>
<evidence type="ECO:0000313" key="9">
    <source>
        <dbReference type="EMBL" id="NIH56138.1"/>
    </source>
</evidence>
<evidence type="ECO:0000256" key="2">
    <source>
        <dbReference type="ARBA" id="ARBA00013194"/>
    </source>
</evidence>
<evidence type="ECO:0000256" key="5">
    <source>
        <dbReference type="PROSITE-ProRule" id="PRU00277"/>
    </source>
</evidence>
<evidence type="ECO:0000256" key="6">
    <source>
        <dbReference type="SAM" id="MobiDB-lite"/>
    </source>
</evidence>
<dbReference type="Pfam" id="PF00254">
    <property type="entry name" value="FKBP_C"/>
    <property type="match status" value="1"/>
</dbReference>
<comment type="caution">
    <text evidence="9">The sequence shown here is derived from an EMBL/GenBank/DDBJ whole genome shotgun (WGS) entry which is preliminary data.</text>
</comment>
<proteinExistence type="predicted"/>
<dbReference type="Gene3D" id="3.10.50.40">
    <property type="match status" value="2"/>
</dbReference>
<comment type="catalytic activity">
    <reaction evidence="1 5">
        <text>[protein]-peptidylproline (omega=180) = [protein]-peptidylproline (omega=0)</text>
        <dbReference type="Rhea" id="RHEA:16237"/>
        <dbReference type="Rhea" id="RHEA-COMP:10747"/>
        <dbReference type="Rhea" id="RHEA-COMP:10748"/>
        <dbReference type="ChEBI" id="CHEBI:83833"/>
        <dbReference type="ChEBI" id="CHEBI:83834"/>
        <dbReference type="EC" id="5.2.1.8"/>
    </reaction>
</comment>
<keyword evidence="4 5" id="KW-0413">Isomerase</keyword>
<evidence type="ECO:0000256" key="4">
    <source>
        <dbReference type="ARBA" id="ARBA00023235"/>
    </source>
</evidence>
<reference evidence="9 10" key="1">
    <citation type="submission" date="2020-02" db="EMBL/GenBank/DDBJ databases">
        <title>Sequencing the genomes of 1000 actinobacteria strains.</title>
        <authorList>
            <person name="Klenk H.-P."/>
        </authorList>
    </citation>
    <scope>NUCLEOTIDE SEQUENCE [LARGE SCALE GENOMIC DNA]</scope>
    <source>
        <strain evidence="9 10">DSM 19609</strain>
    </source>
</reference>